<accession>A2C8L7</accession>
<dbReference type="EMBL" id="CP000554">
    <property type="protein sequence ID" value="ABM77827.1"/>
    <property type="molecule type" value="Genomic_DNA"/>
</dbReference>
<dbReference type="RefSeq" id="WP_011825730.1">
    <property type="nucleotide sequence ID" value="NC_008820.1"/>
</dbReference>
<feature type="domain" description="DUF1543" evidence="1">
    <location>
        <begin position="93"/>
        <end position="143"/>
    </location>
</feature>
<gene>
    <name evidence="2" type="ordered locus">P9303_10781</name>
</gene>
<evidence type="ECO:0000259" key="1">
    <source>
        <dbReference type="Pfam" id="PF07566"/>
    </source>
</evidence>
<dbReference type="Proteomes" id="UP000002274">
    <property type="component" value="Chromosome"/>
</dbReference>
<dbReference type="HOGENOM" id="CLU_124939_0_0_3"/>
<dbReference type="Pfam" id="PF07566">
    <property type="entry name" value="DUF1543"/>
    <property type="match status" value="2"/>
</dbReference>
<evidence type="ECO:0000313" key="3">
    <source>
        <dbReference type="Proteomes" id="UP000002274"/>
    </source>
</evidence>
<dbReference type="BioCyc" id="PMAR59922:G1G80-957-MONOMER"/>
<reference evidence="2 3" key="1">
    <citation type="journal article" date="2007" name="PLoS Genet.">
        <title>Patterns and implications of gene gain and loss in the evolution of Prochlorococcus.</title>
        <authorList>
            <person name="Kettler G.C."/>
            <person name="Martiny A.C."/>
            <person name="Huang K."/>
            <person name="Zucker J."/>
            <person name="Coleman M.L."/>
            <person name="Rodrigue S."/>
            <person name="Chen F."/>
            <person name="Lapidus A."/>
            <person name="Ferriera S."/>
            <person name="Johnson J."/>
            <person name="Steglich C."/>
            <person name="Church G.M."/>
            <person name="Richardson P."/>
            <person name="Chisholm S.W."/>
        </authorList>
    </citation>
    <scope>NUCLEOTIDE SEQUENCE [LARGE SCALE GENOMIC DNA]</scope>
    <source>
        <strain evidence="2 3">MIT 9303</strain>
    </source>
</reference>
<name>A2C8L7_PROM3</name>
<organism evidence="2 3">
    <name type="scientific">Prochlorococcus marinus (strain MIT 9303)</name>
    <dbReference type="NCBI Taxonomy" id="59922"/>
    <lineage>
        <taxon>Bacteria</taxon>
        <taxon>Bacillati</taxon>
        <taxon>Cyanobacteriota</taxon>
        <taxon>Cyanophyceae</taxon>
        <taxon>Synechococcales</taxon>
        <taxon>Prochlorococcaceae</taxon>
        <taxon>Prochlorococcus</taxon>
    </lineage>
</organism>
<protein>
    <recommendedName>
        <fullName evidence="1">DUF1543 domain-containing protein</fullName>
    </recommendedName>
</protein>
<evidence type="ECO:0000313" key="2">
    <source>
        <dbReference type="EMBL" id="ABM77827.1"/>
    </source>
</evidence>
<proteinExistence type="predicted"/>
<feature type="domain" description="DUF1543" evidence="1">
    <location>
        <begin position="16"/>
        <end position="65"/>
    </location>
</feature>
<dbReference type="KEGG" id="pmf:P9303_10781"/>
<dbReference type="AlphaFoldDB" id="A2C8L7"/>
<dbReference type="InterPro" id="IPR011440">
    <property type="entry name" value="DUF1543"/>
</dbReference>
<dbReference type="STRING" id="59922.P9303_10781"/>
<dbReference type="Gene3D" id="3.10.20.10">
    <property type="match status" value="2"/>
</dbReference>
<sequence length="165" mass="18741">MNLYLVVLGGRTRGGHVEMHDVRWVVGETIEATVSQLKSQWIGNPRGLHVDSYMRIRFVDGYRITMVSAGKVKANEANKLWFINLGGYKAGEMLEQHHLELVVAPSAQIAKGKARRRWFEPMDQIHKDDHAAIIHLQGFSVVLEIDPQGRHDGMKPDWSGYWVIA</sequence>